<dbReference type="OrthoDB" id="10067229at2759"/>
<dbReference type="AlphaFoldDB" id="A0A2I0UIZ7"/>
<evidence type="ECO:0008006" key="3">
    <source>
        <dbReference type="Google" id="ProtNLM"/>
    </source>
</evidence>
<accession>A0A2I0UIZ7</accession>
<dbReference type="PANTHER" id="PTHR33395">
    <property type="entry name" value="TRANSCRIPTASE, PUTATIVE-RELATED-RELATED"/>
    <property type="match status" value="1"/>
</dbReference>
<reference evidence="2" key="2">
    <citation type="submission" date="2017-12" db="EMBL/GenBank/DDBJ databases">
        <title>Genome sequence of the Bar-tailed Godwit (Limosa lapponica baueri).</title>
        <authorList>
            <person name="Lima N.C.B."/>
            <person name="Parody-Merino A.M."/>
            <person name="Battley P.F."/>
            <person name="Fidler A.E."/>
            <person name="Prosdocimi F."/>
        </authorList>
    </citation>
    <scope>NUCLEOTIDE SEQUENCE [LARGE SCALE GENOMIC DNA]</scope>
</reference>
<reference evidence="2" key="1">
    <citation type="submission" date="2017-11" db="EMBL/GenBank/DDBJ databases">
        <authorList>
            <person name="Lima N.C."/>
            <person name="Parody-Merino A.M."/>
            <person name="Battley P.F."/>
            <person name="Fidler A.E."/>
            <person name="Prosdocimi F."/>
        </authorList>
    </citation>
    <scope>NUCLEOTIDE SEQUENCE [LARGE SCALE GENOMIC DNA]</scope>
</reference>
<dbReference type="GO" id="GO:0031012">
    <property type="term" value="C:extracellular matrix"/>
    <property type="evidence" value="ECO:0007669"/>
    <property type="project" value="TreeGrafter"/>
</dbReference>
<evidence type="ECO:0000313" key="2">
    <source>
        <dbReference type="Proteomes" id="UP000233556"/>
    </source>
</evidence>
<dbReference type="EMBL" id="KZ505731">
    <property type="protein sequence ID" value="PKU46015.1"/>
    <property type="molecule type" value="Genomic_DNA"/>
</dbReference>
<dbReference type="Proteomes" id="UP000233556">
    <property type="component" value="Unassembled WGS sequence"/>
</dbReference>
<evidence type="ECO:0000313" key="1">
    <source>
        <dbReference type="EMBL" id="PKU46015.1"/>
    </source>
</evidence>
<name>A0A2I0UIZ7_LIMLA</name>
<protein>
    <recommendedName>
        <fullName evidence="3">Rna-directed dna polymerase from mobile element jockey-like</fullName>
    </recommendedName>
</protein>
<dbReference type="PANTHER" id="PTHR33395:SF22">
    <property type="entry name" value="REVERSE TRANSCRIPTASE DOMAIN-CONTAINING PROTEIN"/>
    <property type="match status" value="1"/>
</dbReference>
<proteinExistence type="predicted"/>
<dbReference type="GO" id="GO:0061343">
    <property type="term" value="P:cell adhesion involved in heart morphogenesis"/>
    <property type="evidence" value="ECO:0007669"/>
    <property type="project" value="TreeGrafter"/>
</dbReference>
<keyword evidence="2" id="KW-1185">Reference proteome</keyword>
<sequence length="194" mass="22521">MRTLFFWIGLDIDVVKDGPDQCSFLNMLKIMAGESQTLEVTEKVWTKEDFPLVEEDHVRDQLSKLDICKSVDPDRMHPRMLRELAEVTAGPLSIIFERSWRTGKVPKDWRKADVTPVFKKGKRDDAGNYRVLNSLNSTDERWDLVLSCPGLKAYIECSFYSQSRLTSKKLLNLLPQFSIVKQEESPDFRVEFED</sequence>
<dbReference type="GO" id="GO:0007508">
    <property type="term" value="P:larval heart development"/>
    <property type="evidence" value="ECO:0007669"/>
    <property type="project" value="TreeGrafter"/>
</dbReference>
<gene>
    <name evidence="1" type="ORF">llap_3677</name>
</gene>
<organism evidence="1 2">
    <name type="scientific">Limosa lapponica baueri</name>
    <dbReference type="NCBI Taxonomy" id="1758121"/>
    <lineage>
        <taxon>Eukaryota</taxon>
        <taxon>Metazoa</taxon>
        <taxon>Chordata</taxon>
        <taxon>Craniata</taxon>
        <taxon>Vertebrata</taxon>
        <taxon>Euteleostomi</taxon>
        <taxon>Archelosauria</taxon>
        <taxon>Archosauria</taxon>
        <taxon>Dinosauria</taxon>
        <taxon>Saurischia</taxon>
        <taxon>Theropoda</taxon>
        <taxon>Coelurosauria</taxon>
        <taxon>Aves</taxon>
        <taxon>Neognathae</taxon>
        <taxon>Neoaves</taxon>
        <taxon>Charadriiformes</taxon>
        <taxon>Scolopacidae</taxon>
        <taxon>Limosa</taxon>
    </lineage>
</organism>